<feature type="binding site" description="axial binding residue" evidence="5">
    <location>
        <position position="489"/>
    </location>
    <ligand>
        <name>heme</name>
        <dbReference type="ChEBI" id="CHEBI:30413"/>
    </ligand>
    <ligandPart>
        <name>Fe</name>
        <dbReference type="ChEBI" id="CHEBI:18248"/>
    </ligandPart>
</feature>
<keyword evidence="6" id="KW-0503">Monooxygenase</keyword>
<dbReference type="Proteomes" id="UP001209570">
    <property type="component" value="Unassembled WGS sequence"/>
</dbReference>
<accession>A0AAD5M316</accession>
<dbReference type="Gene3D" id="1.10.630.10">
    <property type="entry name" value="Cytochrome P450"/>
    <property type="match status" value="1"/>
</dbReference>
<evidence type="ECO:0000256" key="2">
    <source>
        <dbReference type="ARBA" id="ARBA00022723"/>
    </source>
</evidence>
<dbReference type="InterPro" id="IPR036396">
    <property type="entry name" value="Cyt_P450_sf"/>
</dbReference>
<dbReference type="GO" id="GO:0006629">
    <property type="term" value="P:lipid metabolic process"/>
    <property type="evidence" value="ECO:0007669"/>
    <property type="project" value="UniProtKB-ARBA"/>
</dbReference>
<keyword evidence="5 6" id="KW-0349">Heme</keyword>
<evidence type="ECO:0000256" key="5">
    <source>
        <dbReference type="PIRSR" id="PIRSR602401-1"/>
    </source>
</evidence>
<dbReference type="GO" id="GO:0004497">
    <property type="term" value="F:monooxygenase activity"/>
    <property type="evidence" value="ECO:0007669"/>
    <property type="project" value="UniProtKB-KW"/>
</dbReference>
<dbReference type="SUPFAM" id="SSF48264">
    <property type="entry name" value="Cytochrome P450"/>
    <property type="match status" value="1"/>
</dbReference>
<organism evidence="8 9">
    <name type="scientific">Pythium insidiosum</name>
    <name type="common">Pythiosis disease agent</name>
    <dbReference type="NCBI Taxonomy" id="114742"/>
    <lineage>
        <taxon>Eukaryota</taxon>
        <taxon>Sar</taxon>
        <taxon>Stramenopiles</taxon>
        <taxon>Oomycota</taxon>
        <taxon>Peronosporomycetes</taxon>
        <taxon>Pythiales</taxon>
        <taxon>Pythiaceae</taxon>
        <taxon>Pythium</taxon>
    </lineage>
</organism>
<dbReference type="InterPro" id="IPR001128">
    <property type="entry name" value="Cyt_P450"/>
</dbReference>
<evidence type="ECO:0000256" key="7">
    <source>
        <dbReference type="SAM" id="Phobius"/>
    </source>
</evidence>
<dbReference type="GO" id="GO:0020037">
    <property type="term" value="F:heme binding"/>
    <property type="evidence" value="ECO:0007669"/>
    <property type="project" value="InterPro"/>
</dbReference>
<keyword evidence="3 6" id="KW-0560">Oxidoreductase</keyword>
<dbReference type="PRINTS" id="PR00385">
    <property type="entry name" value="P450"/>
</dbReference>
<dbReference type="PRINTS" id="PR00463">
    <property type="entry name" value="EP450I"/>
</dbReference>
<keyword evidence="9" id="KW-1185">Reference proteome</keyword>
<comment type="caution">
    <text evidence="8">The sequence shown here is derived from an EMBL/GenBank/DDBJ whole genome shotgun (WGS) entry which is preliminary data.</text>
</comment>
<reference evidence="8" key="1">
    <citation type="submission" date="2021-12" db="EMBL/GenBank/DDBJ databases">
        <title>Prjna785345.</title>
        <authorList>
            <person name="Rujirawat T."/>
            <person name="Krajaejun T."/>
        </authorList>
    </citation>
    <scope>NUCLEOTIDE SEQUENCE</scope>
    <source>
        <strain evidence="8">Pi057C3</strain>
    </source>
</reference>
<gene>
    <name evidence="8" type="ORF">P43SY_004367</name>
</gene>
<dbReference type="GO" id="GO:0005506">
    <property type="term" value="F:iron ion binding"/>
    <property type="evidence" value="ECO:0007669"/>
    <property type="project" value="InterPro"/>
</dbReference>
<dbReference type="Pfam" id="PF00067">
    <property type="entry name" value="p450"/>
    <property type="match status" value="1"/>
</dbReference>
<sequence>MLTLRFTSDLARHKILSMVDLQLVVSWASALTIGWSIYGVISFLQRRSHGSQFRQQRAPWVPYWLPWIKHTMQAALTIDHMHDWTTELCEQYQGKPFRIGAVGQPDFTVISTPELFEDVLKTQFDSFDKGEKMNEALRDVLGRGIFAVDGHEWLRQRKTGSNLFTARSLRDSMSRTIQDLLPVLHRVLNRAAASGDAINLSSILQKFTLDAFTRIGFGCEFGCLDAATEHPFEAAFENAQRILTIRLFTPAIWWKTLRFLNIGVERELKEHIKVIDHTIFDIISRSIQARQQSHDGASSKNIVSLFIDNASNMSDEAGEGKDSSIETSLLRDIVVNFLIAGRDTSAQVLSWLFVELTLHPEIEDRIRDELRAKLPHLFTSSDCVAPSAEQVQRLPYLEAVIKETLRLHPSVPINSRRAVRDTVLSDGTFIAAGEFVAMPTYALGRMTHVWGPDAREFRPERWLDQTSPTGLITVSAFKFNSFHAGPRMCLGMNLAMLEMKTLAASVLSKFQLRVDAADRVTYDVALTLPIRGPLSTHIHRL</sequence>
<dbReference type="EMBL" id="JAKCXM010000135">
    <property type="protein sequence ID" value="KAJ0401160.1"/>
    <property type="molecule type" value="Genomic_DNA"/>
</dbReference>
<evidence type="ECO:0008006" key="10">
    <source>
        <dbReference type="Google" id="ProtNLM"/>
    </source>
</evidence>
<evidence type="ECO:0000256" key="1">
    <source>
        <dbReference type="ARBA" id="ARBA00010617"/>
    </source>
</evidence>
<name>A0AAD5M316_PYTIN</name>
<dbReference type="InterPro" id="IPR017972">
    <property type="entry name" value="Cyt_P450_CS"/>
</dbReference>
<evidence type="ECO:0000256" key="3">
    <source>
        <dbReference type="ARBA" id="ARBA00023002"/>
    </source>
</evidence>
<protein>
    <recommendedName>
        <fullName evidence="10">Cytochrome P450</fullName>
    </recommendedName>
</protein>
<keyword evidence="7" id="KW-1133">Transmembrane helix</keyword>
<proteinExistence type="inferred from homology"/>
<feature type="transmembrane region" description="Helical" evidence="7">
    <location>
        <begin position="21"/>
        <end position="44"/>
    </location>
</feature>
<dbReference type="AlphaFoldDB" id="A0AAD5M316"/>
<evidence type="ECO:0000313" key="8">
    <source>
        <dbReference type="EMBL" id="KAJ0401160.1"/>
    </source>
</evidence>
<evidence type="ECO:0000256" key="4">
    <source>
        <dbReference type="ARBA" id="ARBA00023004"/>
    </source>
</evidence>
<evidence type="ECO:0000313" key="9">
    <source>
        <dbReference type="Proteomes" id="UP001209570"/>
    </source>
</evidence>
<keyword evidence="7" id="KW-0472">Membrane</keyword>
<dbReference type="InterPro" id="IPR002401">
    <property type="entry name" value="Cyt_P450_E_grp-I"/>
</dbReference>
<keyword evidence="7" id="KW-0812">Transmembrane</keyword>
<evidence type="ECO:0000256" key="6">
    <source>
        <dbReference type="RuleBase" id="RU000461"/>
    </source>
</evidence>
<dbReference type="PROSITE" id="PS00086">
    <property type="entry name" value="CYTOCHROME_P450"/>
    <property type="match status" value="1"/>
</dbReference>
<keyword evidence="4 5" id="KW-0408">Iron</keyword>
<dbReference type="PANTHER" id="PTHR24296">
    <property type="entry name" value="CYTOCHROME P450"/>
    <property type="match status" value="1"/>
</dbReference>
<dbReference type="GO" id="GO:0016705">
    <property type="term" value="F:oxidoreductase activity, acting on paired donors, with incorporation or reduction of molecular oxygen"/>
    <property type="evidence" value="ECO:0007669"/>
    <property type="project" value="InterPro"/>
</dbReference>
<comment type="similarity">
    <text evidence="1 6">Belongs to the cytochrome P450 family.</text>
</comment>
<comment type="cofactor">
    <cofactor evidence="5">
        <name>heme</name>
        <dbReference type="ChEBI" id="CHEBI:30413"/>
    </cofactor>
</comment>
<dbReference type="CDD" id="cd11064">
    <property type="entry name" value="CYP86A"/>
    <property type="match status" value="1"/>
</dbReference>
<keyword evidence="2 5" id="KW-0479">Metal-binding</keyword>